<organism evidence="2 3">
    <name type="scientific">Plasmodium inui San Antonio 1</name>
    <dbReference type="NCBI Taxonomy" id="1237626"/>
    <lineage>
        <taxon>Eukaryota</taxon>
        <taxon>Sar</taxon>
        <taxon>Alveolata</taxon>
        <taxon>Apicomplexa</taxon>
        <taxon>Aconoidasida</taxon>
        <taxon>Haemosporida</taxon>
        <taxon>Plasmodiidae</taxon>
        <taxon>Plasmodium</taxon>
        <taxon>Plasmodium (Plasmodium)</taxon>
    </lineage>
</organism>
<reference evidence="2 3" key="1">
    <citation type="submission" date="2013-02" db="EMBL/GenBank/DDBJ databases">
        <title>The Genome Sequence of Plasmodium inui San Antonio 1.</title>
        <authorList>
            <consortium name="The Broad Institute Genome Sequencing Platform"/>
            <consortium name="The Broad Institute Genome Sequencing Center for Infectious Disease"/>
            <person name="Neafsey D."/>
            <person name="Cheeseman I."/>
            <person name="Volkman S."/>
            <person name="Adams J."/>
            <person name="Walker B."/>
            <person name="Young S.K."/>
            <person name="Zeng Q."/>
            <person name="Gargeya S."/>
            <person name="Fitzgerald M."/>
            <person name="Haas B."/>
            <person name="Abouelleil A."/>
            <person name="Alvarado L."/>
            <person name="Arachchi H.M."/>
            <person name="Berlin A.M."/>
            <person name="Chapman S.B."/>
            <person name="Dewar J."/>
            <person name="Goldberg J."/>
            <person name="Griggs A."/>
            <person name="Gujja S."/>
            <person name="Hansen M."/>
            <person name="Howarth C."/>
            <person name="Imamovic A."/>
            <person name="Larimer J."/>
            <person name="McCowan C."/>
            <person name="Murphy C."/>
            <person name="Neiman D."/>
            <person name="Pearson M."/>
            <person name="Priest M."/>
            <person name="Roberts A."/>
            <person name="Saif S."/>
            <person name="Shea T."/>
            <person name="Sisk P."/>
            <person name="Sykes S."/>
            <person name="Wortman J."/>
            <person name="Nusbaum C."/>
            <person name="Birren B."/>
        </authorList>
    </citation>
    <scope>NUCLEOTIDE SEQUENCE [LARGE SCALE GENOMIC DNA]</scope>
    <source>
        <strain evidence="2 3">San Antonio 1</strain>
    </source>
</reference>
<gene>
    <name evidence="2" type="ORF">C922_04442</name>
</gene>
<dbReference type="RefSeq" id="XP_008818247.1">
    <property type="nucleotide sequence ID" value="XM_008820025.1"/>
</dbReference>
<evidence type="ECO:0000313" key="2">
    <source>
        <dbReference type="EMBL" id="EUD65156.1"/>
    </source>
</evidence>
<feature type="compositionally biased region" description="Basic and acidic residues" evidence="1">
    <location>
        <begin position="164"/>
        <end position="176"/>
    </location>
</feature>
<feature type="region of interest" description="Disordered" evidence="1">
    <location>
        <begin position="155"/>
        <end position="185"/>
    </location>
</feature>
<evidence type="ECO:0000256" key="1">
    <source>
        <dbReference type="SAM" id="MobiDB-lite"/>
    </source>
</evidence>
<dbReference type="Proteomes" id="UP000030640">
    <property type="component" value="Unassembled WGS sequence"/>
</dbReference>
<dbReference type="VEuPathDB" id="PlasmoDB:C922_04442"/>
<keyword evidence="3" id="KW-1185">Reference proteome</keyword>
<feature type="compositionally biased region" description="Acidic residues" evidence="1">
    <location>
        <begin position="47"/>
        <end position="60"/>
    </location>
</feature>
<dbReference type="AlphaFoldDB" id="W7AIN1"/>
<dbReference type="GeneID" id="20039716"/>
<dbReference type="OrthoDB" id="387144at2759"/>
<evidence type="ECO:0000313" key="3">
    <source>
        <dbReference type="Proteomes" id="UP000030640"/>
    </source>
</evidence>
<proteinExistence type="predicted"/>
<protein>
    <submittedName>
        <fullName evidence="2">Uncharacterized protein</fullName>
    </submittedName>
</protein>
<sequence>MGSPRMLKEPSRQGISNVEFMGDNRVEELISKISVNYEECTKYDAYMEQDDADEEEDEAQEKENTGVGELLLNVKASRRTEMASSEKLGKDENANSNRSANGEAHKGCNNAVMDNLRDFIFKKKMIHDRRSGKEASFGKPGKNVFTNLNVRKKRIMESSDESDENSHSVKKIIDYVKKKKKQGKG</sequence>
<feature type="region of interest" description="Disordered" evidence="1">
    <location>
        <begin position="46"/>
        <end position="108"/>
    </location>
</feature>
<name>W7AIN1_9APIC</name>
<dbReference type="EMBL" id="KI965482">
    <property type="protein sequence ID" value="EUD65156.1"/>
    <property type="molecule type" value="Genomic_DNA"/>
</dbReference>
<accession>W7AIN1</accession>